<proteinExistence type="predicted"/>
<dbReference type="Proteomes" id="UP001320899">
    <property type="component" value="Unassembled WGS sequence"/>
</dbReference>
<evidence type="ECO:0000313" key="1">
    <source>
        <dbReference type="EMBL" id="MCV2888970.1"/>
    </source>
</evidence>
<sequence length="268" mass="28602">MHQMNIKSQIFSAVLSAILVAAGVVAGGSARARGAEELAKELANPIANLVSVPLQFNYDRLNGNTERFLLNVQPVIPFDLGGNWNLITRTIVPVQSLDGPGIDRQGLGDVVQSFFFSPKAPTAGGWIWGAGPVFLYPTGRDGLSADSFAAGPTAVALRQQGPWTYGGLANHLWSLDDNPGTKINATFLQPFVSYTTPAGTSFTLQSESTYDWETDAWSVPIAGVVSQVVMIGNRPISIGGGIRYWAEAPTGGPEGWGARFFVSFLFPK</sequence>
<name>A0ABT3AJW0_9RHOB</name>
<accession>A0ABT3AJW0</accession>
<keyword evidence="2" id="KW-1185">Reference proteome</keyword>
<protein>
    <submittedName>
        <fullName evidence="1">Transporter</fullName>
    </submittedName>
</protein>
<gene>
    <name evidence="1" type="ORF">OE747_11510</name>
</gene>
<organism evidence="1 2">
    <name type="scientific">Ruegeria aquimaris</name>
    <dbReference type="NCBI Taxonomy" id="2984333"/>
    <lineage>
        <taxon>Bacteria</taxon>
        <taxon>Pseudomonadati</taxon>
        <taxon>Pseudomonadota</taxon>
        <taxon>Alphaproteobacteria</taxon>
        <taxon>Rhodobacterales</taxon>
        <taxon>Roseobacteraceae</taxon>
        <taxon>Ruegeria</taxon>
    </lineage>
</organism>
<dbReference type="RefSeq" id="WP_263828749.1">
    <property type="nucleotide sequence ID" value="NZ_JAOWLB010000007.1"/>
</dbReference>
<comment type="caution">
    <text evidence="1">The sequence shown here is derived from an EMBL/GenBank/DDBJ whole genome shotgun (WGS) entry which is preliminary data.</text>
</comment>
<reference evidence="1 2" key="1">
    <citation type="submission" date="2022-10" db="EMBL/GenBank/DDBJ databases">
        <title>Ruegeria sp. nov., isolated from ocean surface sediments.</title>
        <authorList>
            <person name="He W."/>
            <person name="Xue H.-P."/>
            <person name="Zhang D.-F."/>
        </authorList>
    </citation>
    <scope>NUCLEOTIDE SEQUENCE [LARGE SCALE GENOMIC DNA]</scope>
    <source>
        <strain evidence="1 2">XHP0148</strain>
    </source>
</reference>
<evidence type="ECO:0000313" key="2">
    <source>
        <dbReference type="Proteomes" id="UP001320899"/>
    </source>
</evidence>
<dbReference type="EMBL" id="JAOWLB010000007">
    <property type="protein sequence ID" value="MCV2888970.1"/>
    <property type="molecule type" value="Genomic_DNA"/>
</dbReference>